<dbReference type="AlphaFoldDB" id="A0A413JRW7"/>
<organism evidence="1 2">
    <name type="scientific">Bacteroides fragilis</name>
    <dbReference type="NCBI Taxonomy" id="817"/>
    <lineage>
        <taxon>Bacteria</taxon>
        <taxon>Pseudomonadati</taxon>
        <taxon>Bacteroidota</taxon>
        <taxon>Bacteroidia</taxon>
        <taxon>Bacteroidales</taxon>
        <taxon>Bacteroidaceae</taxon>
        <taxon>Bacteroides</taxon>
    </lineage>
</organism>
<accession>A0A413JRW7</accession>
<dbReference type="Proteomes" id="UP000284614">
    <property type="component" value="Unassembled WGS sequence"/>
</dbReference>
<evidence type="ECO:0000313" key="1">
    <source>
        <dbReference type="EMBL" id="RGY63713.1"/>
    </source>
</evidence>
<dbReference type="EMBL" id="QSDG01000039">
    <property type="protein sequence ID" value="RGY63713.1"/>
    <property type="molecule type" value="Genomic_DNA"/>
</dbReference>
<evidence type="ECO:0000313" key="2">
    <source>
        <dbReference type="Proteomes" id="UP000284614"/>
    </source>
</evidence>
<sequence length="71" mass="8051">MTVRLSCQHRFRINQENHLSLDAKRISATHSVNLNGCKDAVIENTVFEGNVPGQNVKTENMKRNDLKSTIK</sequence>
<reference evidence="1 2" key="1">
    <citation type="submission" date="2018-08" db="EMBL/GenBank/DDBJ databases">
        <title>A genome reference for cultivated species of the human gut microbiota.</title>
        <authorList>
            <person name="Zou Y."/>
            <person name="Xue W."/>
            <person name="Luo G."/>
        </authorList>
    </citation>
    <scope>NUCLEOTIDE SEQUENCE [LARGE SCALE GENOMIC DNA]</scope>
    <source>
        <strain evidence="1 2">OF01-1</strain>
    </source>
</reference>
<gene>
    <name evidence="1" type="ORF">DXA27_22785</name>
</gene>
<comment type="caution">
    <text evidence="1">The sequence shown here is derived from an EMBL/GenBank/DDBJ whole genome shotgun (WGS) entry which is preliminary data.</text>
</comment>
<protein>
    <submittedName>
        <fullName evidence="1">Uncharacterized protein</fullName>
    </submittedName>
</protein>
<name>A0A413JRW7_BACFG</name>
<proteinExistence type="predicted"/>